<accession>A0A4D6M5J4</accession>
<name>A0A4D6M5J4_VIGUN</name>
<evidence type="ECO:0000313" key="1">
    <source>
        <dbReference type="EMBL" id="QCD95858.1"/>
    </source>
</evidence>
<evidence type="ECO:0000313" key="2">
    <source>
        <dbReference type="Proteomes" id="UP000501690"/>
    </source>
</evidence>
<dbReference type="EMBL" id="CP039350">
    <property type="protein sequence ID" value="QCD95858.1"/>
    <property type="molecule type" value="Genomic_DNA"/>
</dbReference>
<gene>
    <name evidence="1" type="ORF">DEO72_LG6g555</name>
</gene>
<reference evidence="1 2" key="1">
    <citation type="submission" date="2019-04" db="EMBL/GenBank/DDBJ databases">
        <title>An improved genome assembly and genetic linkage map for asparagus bean, Vigna unguiculata ssp. sesquipedialis.</title>
        <authorList>
            <person name="Xia Q."/>
            <person name="Zhang R."/>
            <person name="Dong Y."/>
        </authorList>
    </citation>
    <scope>NUCLEOTIDE SEQUENCE [LARGE SCALE GENOMIC DNA]</scope>
    <source>
        <tissue evidence="1">Leaf</tissue>
    </source>
</reference>
<sequence>MWSLICSCDSDCRDWVSSSRISSRYCLVIISKGEVDDGVTAKVEGGVEGGVAAEVEGVVEARVVVEVEGEVAIVVEGEGQVQSQVEGECGVQGVSQVEVEVEVVEDVHGNMEGSVEPPPNLRRGTSIIRHKLQPTRGRAWKT</sequence>
<dbReference type="Proteomes" id="UP000501690">
    <property type="component" value="Linkage Group LG6"/>
</dbReference>
<keyword evidence="2" id="KW-1185">Reference proteome</keyword>
<organism evidence="1 2">
    <name type="scientific">Vigna unguiculata</name>
    <name type="common">Cowpea</name>
    <dbReference type="NCBI Taxonomy" id="3917"/>
    <lineage>
        <taxon>Eukaryota</taxon>
        <taxon>Viridiplantae</taxon>
        <taxon>Streptophyta</taxon>
        <taxon>Embryophyta</taxon>
        <taxon>Tracheophyta</taxon>
        <taxon>Spermatophyta</taxon>
        <taxon>Magnoliopsida</taxon>
        <taxon>eudicotyledons</taxon>
        <taxon>Gunneridae</taxon>
        <taxon>Pentapetalae</taxon>
        <taxon>rosids</taxon>
        <taxon>fabids</taxon>
        <taxon>Fabales</taxon>
        <taxon>Fabaceae</taxon>
        <taxon>Papilionoideae</taxon>
        <taxon>50 kb inversion clade</taxon>
        <taxon>NPAAA clade</taxon>
        <taxon>indigoferoid/millettioid clade</taxon>
        <taxon>Phaseoleae</taxon>
        <taxon>Vigna</taxon>
    </lineage>
</organism>
<dbReference type="AlphaFoldDB" id="A0A4D6M5J4"/>
<protein>
    <submittedName>
        <fullName evidence="1">Uncharacterized protein</fullName>
    </submittedName>
</protein>
<proteinExistence type="predicted"/>